<dbReference type="SUPFAM" id="SSF51735">
    <property type="entry name" value="NAD(P)-binding Rossmann-fold domains"/>
    <property type="match status" value="1"/>
</dbReference>
<dbReference type="Proteomes" id="UP000636661">
    <property type="component" value="Unassembled WGS sequence"/>
</dbReference>
<dbReference type="InterPro" id="IPR036291">
    <property type="entry name" value="NAD(P)-bd_dom_sf"/>
</dbReference>
<evidence type="ECO:0000313" key="3">
    <source>
        <dbReference type="Proteomes" id="UP000636661"/>
    </source>
</evidence>
<dbReference type="AlphaFoldDB" id="A0A918I2L7"/>
<dbReference type="EMBL" id="BMTP01000013">
    <property type="protein sequence ID" value="GGU54189.1"/>
    <property type="molecule type" value="Genomic_DNA"/>
</dbReference>
<reference evidence="2" key="1">
    <citation type="journal article" date="2014" name="Int. J. Syst. Evol. Microbiol.">
        <title>Complete genome sequence of Corynebacterium casei LMG S-19264T (=DSM 44701T), isolated from a smear-ripened cheese.</title>
        <authorList>
            <consortium name="US DOE Joint Genome Institute (JGI-PGF)"/>
            <person name="Walter F."/>
            <person name="Albersmeier A."/>
            <person name="Kalinowski J."/>
            <person name="Ruckert C."/>
        </authorList>
    </citation>
    <scope>NUCLEOTIDE SEQUENCE</scope>
    <source>
        <strain evidence="2">JCM 4391</strain>
    </source>
</reference>
<evidence type="ECO:0000313" key="2">
    <source>
        <dbReference type="EMBL" id="GGU54189.1"/>
    </source>
</evidence>
<protein>
    <submittedName>
        <fullName evidence="2">Nucleotide-diphosphate-sugar epimerase</fullName>
    </submittedName>
</protein>
<feature type="domain" description="NAD(P)-binding" evidence="1">
    <location>
        <begin position="6"/>
        <end position="175"/>
    </location>
</feature>
<keyword evidence="3" id="KW-1185">Reference proteome</keyword>
<evidence type="ECO:0000259" key="1">
    <source>
        <dbReference type="Pfam" id="PF13460"/>
    </source>
</evidence>
<proteinExistence type="predicted"/>
<accession>A0A918I2L7</accession>
<dbReference type="InterPro" id="IPR051604">
    <property type="entry name" value="Ergot_Alk_Oxidoreductase"/>
</dbReference>
<dbReference type="PANTHER" id="PTHR43162:SF1">
    <property type="entry name" value="PRESTALK A DIFFERENTIATION PROTEIN A"/>
    <property type="match status" value="1"/>
</dbReference>
<reference evidence="2" key="2">
    <citation type="submission" date="2020-09" db="EMBL/GenBank/DDBJ databases">
        <authorList>
            <person name="Sun Q."/>
            <person name="Ohkuma M."/>
        </authorList>
    </citation>
    <scope>NUCLEOTIDE SEQUENCE</scope>
    <source>
        <strain evidence="2">JCM 4391</strain>
    </source>
</reference>
<organism evidence="2 3">
    <name type="scientific">Streptomyces lavendofoliae</name>
    <dbReference type="NCBI Taxonomy" id="67314"/>
    <lineage>
        <taxon>Bacteria</taxon>
        <taxon>Bacillati</taxon>
        <taxon>Actinomycetota</taxon>
        <taxon>Actinomycetes</taxon>
        <taxon>Kitasatosporales</taxon>
        <taxon>Streptomycetaceae</taxon>
        <taxon>Streptomyces</taxon>
    </lineage>
</organism>
<dbReference type="Gene3D" id="3.40.50.720">
    <property type="entry name" value="NAD(P)-binding Rossmann-like Domain"/>
    <property type="match status" value="1"/>
</dbReference>
<dbReference type="Gene3D" id="3.90.25.10">
    <property type="entry name" value="UDP-galactose 4-epimerase, domain 1"/>
    <property type="match status" value="1"/>
</dbReference>
<dbReference type="InterPro" id="IPR016040">
    <property type="entry name" value="NAD(P)-bd_dom"/>
</dbReference>
<dbReference type="PANTHER" id="PTHR43162">
    <property type="match status" value="1"/>
</dbReference>
<name>A0A918I2L7_9ACTN</name>
<comment type="caution">
    <text evidence="2">The sequence shown here is derived from an EMBL/GenBank/DDBJ whole genome shotgun (WGS) entry which is preliminary data.</text>
</comment>
<dbReference type="RefSeq" id="WP_189553213.1">
    <property type="nucleotide sequence ID" value="NZ_BMTP01000013.1"/>
</dbReference>
<dbReference type="Pfam" id="PF13460">
    <property type="entry name" value="NAD_binding_10"/>
    <property type="match status" value="1"/>
</dbReference>
<sequence length="278" mass="29823">MILVTGATGHVGGELTTRLVRSGRPVRALVRNGAEPPAGAEAAVGDLDHPESLRPALDGVRAVFLLPGYADMPGLLGECARAGVEHVVLLSSIAAPDGDMDNAISRFMILSEEAVRASGLPWTILRPSGFMSNTFQWTAQLAAGDVVRAAFPTVAVAMIDPYDIAAVAARVLLDPDHHGRAHALSGPEPLLPVDRVRVLGEVLGRPLRFEGLTDEEAREEMEAGGTPTAYVDAFFRYYADGTLDDSRVRPTVTELLGRPPRTFTQWARAHANAFQEER</sequence>
<gene>
    <name evidence="2" type="ORF">GCM10010274_49090</name>
</gene>